<dbReference type="InterPro" id="IPR046214">
    <property type="entry name" value="DUF6247"/>
</dbReference>
<comment type="caution">
    <text evidence="2">The sequence shown here is derived from an EMBL/GenBank/DDBJ whole genome shotgun (WGS) entry which is preliminary data.</text>
</comment>
<gene>
    <name evidence="2" type="ORF">HFP15_30150</name>
</gene>
<organism evidence="2 3">
    <name type="scientific">Amycolatopsis acididurans</name>
    <dbReference type="NCBI Taxonomy" id="2724524"/>
    <lineage>
        <taxon>Bacteria</taxon>
        <taxon>Bacillati</taxon>
        <taxon>Actinomycetota</taxon>
        <taxon>Actinomycetes</taxon>
        <taxon>Pseudonocardiales</taxon>
        <taxon>Pseudonocardiaceae</taxon>
        <taxon>Amycolatopsis</taxon>
    </lineage>
</organism>
<proteinExistence type="predicted"/>
<protein>
    <recommendedName>
        <fullName evidence="4">DUF305 domain-containing protein</fullName>
    </recommendedName>
</protein>
<reference evidence="2 3" key="1">
    <citation type="submission" date="2020-04" db="EMBL/GenBank/DDBJ databases">
        <title>Novel species.</title>
        <authorList>
            <person name="Teo W.F.A."/>
            <person name="Lipun K."/>
            <person name="Srisuk N."/>
            <person name="Duangmal K."/>
        </authorList>
    </citation>
    <scope>NUCLEOTIDE SEQUENCE [LARGE SCALE GENOMIC DNA]</scope>
    <source>
        <strain evidence="2 3">K13G38</strain>
    </source>
</reference>
<evidence type="ECO:0000313" key="3">
    <source>
        <dbReference type="Proteomes" id="UP000715441"/>
    </source>
</evidence>
<keyword evidence="3" id="KW-1185">Reference proteome</keyword>
<sequence>MSAAAANPFDESPVPALPPDTTPAAIRDALIDEERAEFEHAYQAAMAEAAGTMDLTNVLDVLRNYHRIAWLTQRQGREAHRRMLDQVQHTLATGEPPADAVSGEEIKALIAERLGR</sequence>
<name>A0ABX1JBL0_9PSEU</name>
<evidence type="ECO:0000256" key="1">
    <source>
        <dbReference type="SAM" id="MobiDB-lite"/>
    </source>
</evidence>
<evidence type="ECO:0000313" key="2">
    <source>
        <dbReference type="EMBL" id="NKQ57141.1"/>
    </source>
</evidence>
<accession>A0ABX1JBL0</accession>
<dbReference type="EMBL" id="JAAXLS010000031">
    <property type="protein sequence ID" value="NKQ57141.1"/>
    <property type="molecule type" value="Genomic_DNA"/>
</dbReference>
<feature type="region of interest" description="Disordered" evidence="1">
    <location>
        <begin position="1"/>
        <end position="22"/>
    </location>
</feature>
<dbReference type="RefSeq" id="WP_168520161.1">
    <property type="nucleotide sequence ID" value="NZ_JAAXLS010000031.1"/>
</dbReference>
<dbReference type="Proteomes" id="UP000715441">
    <property type="component" value="Unassembled WGS sequence"/>
</dbReference>
<dbReference type="Pfam" id="PF19760">
    <property type="entry name" value="DUF6247"/>
    <property type="match status" value="1"/>
</dbReference>
<evidence type="ECO:0008006" key="4">
    <source>
        <dbReference type="Google" id="ProtNLM"/>
    </source>
</evidence>